<comment type="similarity">
    <text evidence="1">Belongs to the UPF0423 family.</text>
</comment>
<dbReference type="InterPro" id="IPR018470">
    <property type="entry name" value="Metal-bd_Tp34-typ"/>
</dbReference>
<reference evidence="3 4" key="1">
    <citation type="submission" date="2011-06" db="EMBL/GenBank/DDBJ databases">
        <title>The complete genome of Spirochaeta thermophila DSM 6578.</title>
        <authorList>
            <consortium name="US DOE Joint Genome Institute (JGI-PGF)"/>
            <person name="Lucas S."/>
            <person name="Lapidus A."/>
            <person name="Bruce D."/>
            <person name="Goodwin L."/>
            <person name="Pitluck S."/>
            <person name="Peters L."/>
            <person name="Kyrpides N."/>
            <person name="Mavromatis K."/>
            <person name="Ivanova N."/>
            <person name="Mikailova N."/>
            <person name="Pagani I."/>
            <person name="Chertkov O."/>
            <person name="Detter J.C."/>
            <person name="Tapia R."/>
            <person name="Han C."/>
            <person name="Land M."/>
            <person name="Hauser L."/>
            <person name="Markowitz V."/>
            <person name="Cheng J.-F."/>
            <person name="Hugenholtz P."/>
            <person name="Woyke T."/>
            <person name="Wu D."/>
            <person name="Spring S."/>
            <person name="Merkhoffer B."/>
            <person name="Schneider S."/>
            <person name="Klenk H.-P."/>
            <person name="Eisen J.A."/>
        </authorList>
    </citation>
    <scope>NUCLEOTIDE SEQUENCE [LARGE SCALE GENOMIC DNA]</scope>
    <source>
        <strain evidence="4">ATCC 700085 / DSM 6578 / Z-1203</strain>
    </source>
</reference>
<dbReference type="EMBL" id="CP002903">
    <property type="protein sequence ID" value="AEJ60727.1"/>
    <property type="molecule type" value="Genomic_DNA"/>
</dbReference>
<evidence type="ECO:0000256" key="1">
    <source>
        <dbReference type="ARBA" id="ARBA00010013"/>
    </source>
</evidence>
<dbReference type="Pfam" id="PF10634">
    <property type="entry name" value="Iron_transport"/>
    <property type="match status" value="1"/>
</dbReference>
<dbReference type="KEGG" id="stq:Spith_0444"/>
<organism evidence="3 4">
    <name type="scientific">Winmispira thermophila (strain ATCC 700085 / DSM 6578 / Z-1203)</name>
    <name type="common">Spirochaeta thermophila</name>
    <dbReference type="NCBI Taxonomy" id="869211"/>
    <lineage>
        <taxon>Bacteria</taxon>
        <taxon>Pseudomonadati</taxon>
        <taxon>Spirochaetota</taxon>
        <taxon>Spirochaetia</taxon>
        <taxon>Winmispirales</taxon>
        <taxon>Winmispiraceae</taxon>
        <taxon>Winmispira</taxon>
    </lineage>
</organism>
<accession>G0GEN9</accession>
<dbReference type="Gene3D" id="2.60.40.2480">
    <property type="entry name" value="Periplasmic metal-binding protein Tp34-type"/>
    <property type="match status" value="1"/>
</dbReference>
<sequence>MKRFILALFLMTAFVGGLFAQFVEYPIGEPQRINGMEVAAVYLKPVDMEPRGSGLPASLSDIHLEADIRAVEGNPNGFAIGEWIPYLKISFELINLDTGERQTGVFMPMVAADGPHYGNNIRMMGPGTYRLVYRIENPSSQGFLRHTDADTGVGRWFEPFTLSWEFTYVPIE</sequence>
<keyword evidence="2" id="KW-0732">Signal</keyword>
<dbReference type="HOGENOM" id="CLU_100963_1_0_12"/>
<dbReference type="AlphaFoldDB" id="G0GEN9"/>
<evidence type="ECO:0000313" key="3">
    <source>
        <dbReference type="EMBL" id="AEJ60727.1"/>
    </source>
</evidence>
<gene>
    <name evidence="3" type="ordered locus">Spith_0444</name>
</gene>
<proteinExistence type="inferred from homology"/>
<evidence type="ECO:0000256" key="2">
    <source>
        <dbReference type="ARBA" id="ARBA00022729"/>
    </source>
</evidence>
<dbReference type="STRING" id="869211.Spith_0444"/>
<dbReference type="RefSeq" id="WP_014624125.1">
    <property type="nucleotide sequence ID" value="NC_017583.1"/>
</dbReference>
<evidence type="ECO:0000313" key="4">
    <source>
        <dbReference type="Proteomes" id="UP000007254"/>
    </source>
</evidence>
<dbReference type="PIRSF" id="PIRSF017018">
    <property type="entry name" value="Tp34"/>
    <property type="match status" value="1"/>
</dbReference>
<dbReference type="OrthoDB" id="1495621at2"/>
<name>G0GEN9_WINT7</name>
<keyword evidence="4" id="KW-1185">Reference proteome</keyword>
<protein>
    <submittedName>
        <fullName evidence="3">Ferrous iron transport protein</fullName>
    </submittedName>
</protein>
<dbReference type="InterPro" id="IPR038482">
    <property type="entry name" value="Tp34-type_sf"/>
</dbReference>
<dbReference type="Proteomes" id="UP000007254">
    <property type="component" value="Chromosome"/>
</dbReference>